<evidence type="ECO:0000256" key="1">
    <source>
        <dbReference type="ARBA" id="ARBA00004120"/>
    </source>
</evidence>
<comment type="caution">
    <text evidence="9">The sequence shown here is derived from an EMBL/GenBank/DDBJ whole genome shotgun (WGS) entry which is preliminary data.</text>
</comment>
<reference evidence="9 10" key="1">
    <citation type="submission" date="2024-02" db="EMBL/GenBank/DDBJ databases">
        <authorList>
            <person name="Chen Y."/>
            <person name="Shah S."/>
            <person name="Dougan E. K."/>
            <person name="Thang M."/>
            <person name="Chan C."/>
        </authorList>
    </citation>
    <scope>NUCLEOTIDE SEQUENCE [LARGE SCALE GENOMIC DNA]</scope>
</reference>
<dbReference type="EMBL" id="CAXAMN010007025">
    <property type="protein sequence ID" value="CAK9020056.1"/>
    <property type="molecule type" value="Genomic_DNA"/>
</dbReference>
<keyword evidence="6" id="KW-0206">Cytoskeleton</keyword>
<dbReference type="PROSITE" id="PS50896">
    <property type="entry name" value="LISH"/>
    <property type="match status" value="1"/>
</dbReference>
<dbReference type="SMART" id="SM00667">
    <property type="entry name" value="LisH"/>
    <property type="match status" value="1"/>
</dbReference>
<keyword evidence="7" id="KW-0966">Cell projection</keyword>
<dbReference type="Gene3D" id="1.20.960.40">
    <property type="match status" value="1"/>
</dbReference>
<name>A0ABP0JZW1_9DINO</name>
<keyword evidence="5" id="KW-0970">Cilium biogenesis/degradation</keyword>
<evidence type="ECO:0000313" key="9">
    <source>
        <dbReference type="EMBL" id="CAK9020056.1"/>
    </source>
</evidence>
<evidence type="ECO:0000256" key="5">
    <source>
        <dbReference type="ARBA" id="ARBA00022794"/>
    </source>
</evidence>
<dbReference type="PANTHER" id="PTHR15431:SF4">
    <property type="entry name" value="PROTEIN TONNEAU 1B"/>
    <property type="match status" value="1"/>
</dbReference>
<evidence type="ECO:0000256" key="7">
    <source>
        <dbReference type="ARBA" id="ARBA00023273"/>
    </source>
</evidence>
<dbReference type="InterPro" id="IPR018993">
    <property type="entry name" value="FOP_dimerisation-dom_N"/>
</dbReference>
<sequence>MTASLDELKQALIQTLETRGVLGQVKAKVRAEIFAALDDEKVQRPNLPRENALINELIREYLEYNGYYHTLSVLLPETGHPEERQFGRNFMASELRIREDESSRALPLIYGLVRAEAARIEESPPGPADELPMRLIRFATSFNLFDLPCSSNCIFDLLRLLSQVVQLSASLIRFASLSVLNPVFRTQEF</sequence>
<evidence type="ECO:0000256" key="4">
    <source>
        <dbReference type="ARBA" id="ARBA00022490"/>
    </source>
</evidence>
<organism evidence="9 10">
    <name type="scientific">Durusdinium trenchii</name>
    <dbReference type="NCBI Taxonomy" id="1381693"/>
    <lineage>
        <taxon>Eukaryota</taxon>
        <taxon>Sar</taxon>
        <taxon>Alveolata</taxon>
        <taxon>Dinophyceae</taxon>
        <taxon>Suessiales</taxon>
        <taxon>Symbiodiniaceae</taxon>
        <taxon>Durusdinium</taxon>
    </lineage>
</organism>
<dbReference type="Proteomes" id="UP001642484">
    <property type="component" value="Unassembled WGS sequence"/>
</dbReference>
<comment type="subcellular location">
    <subcellularLocation>
        <location evidence="1">Cytoplasm</location>
        <location evidence="1">Cytoskeleton</location>
        <location evidence="1">Cilium basal body</location>
    </subcellularLocation>
    <subcellularLocation>
        <location evidence="2">Cytoplasm</location>
        <location evidence="2">Cytoskeleton</location>
        <location evidence="2">Microtubule organizing center</location>
        <location evidence="2">Centrosome</location>
    </subcellularLocation>
</comment>
<comment type="similarity">
    <text evidence="3">Belongs to the CEP43 family.</text>
</comment>
<dbReference type="PANTHER" id="PTHR15431">
    <property type="entry name" value="FGFR1 ONCOGENE PARTNER/LISH DOMAIN-CONTAINING PROTEIN"/>
    <property type="match status" value="1"/>
</dbReference>
<dbReference type="InterPro" id="IPR006594">
    <property type="entry name" value="LisH"/>
</dbReference>
<dbReference type="Pfam" id="PF09398">
    <property type="entry name" value="FOP_dimer"/>
    <property type="match status" value="1"/>
</dbReference>
<feature type="domain" description="FGFR1 oncogene partner (FOP) N-terminal dimerisation" evidence="8">
    <location>
        <begin position="50"/>
        <end position="114"/>
    </location>
</feature>
<accession>A0ABP0JZW1</accession>
<protein>
    <recommendedName>
        <fullName evidence="8">FGFR1 oncogene partner (FOP) N-terminal dimerisation domain-containing protein</fullName>
    </recommendedName>
</protein>
<proteinExistence type="inferred from homology"/>
<evidence type="ECO:0000256" key="6">
    <source>
        <dbReference type="ARBA" id="ARBA00023212"/>
    </source>
</evidence>
<keyword evidence="10" id="KW-1185">Reference proteome</keyword>
<evidence type="ECO:0000256" key="2">
    <source>
        <dbReference type="ARBA" id="ARBA00004300"/>
    </source>
</evidence>
<gene>
    <name evidence="9" type="ORF">CCMP2556_LOCUS13906</name>
</gene>
<keyword evidence="4" id="KW-0963">Cytoplasm</keyword>
<evidence type="ECO:0000259" key="8">
    <source>
        <dbReference type="Pfam" id="PF09398"/>
    </source>
</evidence>
<evidence type="ECO:0000256" key="3">
    <source>
        <dbReference type="ARBA" id="ARBA00005385"/>
    </source>
</evidence>
<evidence type="ECO:0000313" key="10">
    <source>
        <dbReference type="Proteomes" id="UP001642484"/>
    </source>
</evidence>